<dbReference type="EMBL" id="FNJW01000003">
    <property type="protein sequence ID" value="SDQ02620.1"/>
    <property type="molecule type" value="Genomic_DNA"/>
</dbReference>
<keyword evidence="3" id="KW-1185">Reference proteome</keyword>
<dbReference type="OrthoDB" id="2157427at2"/>
<evidence type="ECO:0000313" key="2">
    <source>
        <dbReference type="EMBL" id="SDQ02620.1"/>
    </source>
</evidence>
<feature type="region of interest" description="Disordered" evidence="1">
    <location>
        <begin position="41"/>
        <end position="61"/>
    </location>
</feature>
<name>A0A1H0XI53_9LACT</name>
<dbReference type="RefSeq" id="WP_087059790.1">
    <property type="nucleotide sequence ID" value="NZ_FNJW01000003.1"/>
</dbReference>
<organism evidence="2 3">
    <name type="scientific">Carnobacterium viridans</name>
    <dbReference type="NCBI Taxonomy" id="174587"/>
    <lineage>
        <taxon>Bacteria</taxon>
        <taxon>Bacillati</taxon>
        <taxon>Bacillota</taxon>
        <taxon>Bacilli</taxon>
        <taxon>Lactobacillales</taxon>
        <taxon>Carnobacteriaceae</taxon>
        <taxon>Carnobacterium</taxon>
    </lineage>
</organism>
<feature type="region of interest" description="Disordered" evidence="1">
    <location>
        <begin position="1"/>
        <end position="23"/>
    </location>
</feature>
<dbReference type="AlphaFoldDB" id="A0A1H0XI53"/>
<protein>
    <submittedName>
        <fullName evidence="2">Uncharacterized protein</fullName>
    </submittedName>
</protein>
<accession>A0A1H0XI53</accession>
<dbReference type="Proteomes" id="UP000199481">
    <property type="component" value="Unassembled WGS sequence"/>
</dbReference>
<reference evidence="3" key="1">
    <citation type="submission" date="2016-10" db="EMBL/GenBank/DDBJ databases">
        <authorList>
            <person name="Varghese N."/>
            <person name="Submissions S."/>
        </authorList>
    </citation>
    <scope>NUCLEOTIDE SEQUENCE [LARGE SCALE GENOMIC DNA]</scope>
    <source>
        <strain evidence="3">MPL-11</strain>
    </source>
</reference>
<gene>
    <name evidence="2" type="ORF">SAMN04487752_0135</name>
</gene>
<sequence>MADSLLNKNKNKGKRNLLERKEEVKPKEAFNRASLFTVDESQQDQFDKKKEPIQKSSKGKTTTIRCAADTSHRLNAIITSFSLNSVNELLEILLDNYEASLTQDERREIKTLQEVYQRKSIK</sequence>
<proteinExistence type="predicted"/>
<evidence type="ECO:0000256" key="1">
    <source>
        <dbReference type="SAM" id="MobiDB-lite"/>
    </source>
</evidence>
<evidence type="ECO:0000313" key="3">
    <source>
        <dbReference type="Proteomes" id="UP000199481"/>
    </source>
</evidence>